<dbReference type="GO" id="GO:0032230">
    <property type="term" value="P:positive regulation of synaptic transmission, GABAergic"/>
    <property type="evidence" value="ECO:0007669"/>
    <property type="project" value="TreeGrafter"/>
</dbReference>
<dbReference type="Gene3D" id="1.20.120.350">
    <property type="entry name" value="Voltage-gated potassium channels. Chain C"/>
    <property type="match status" value="2"/>
</dbReference>
<feature type="transmembrane region" description="Helical" evidence="5">
    <location>
        <begin position="370"/>
        <end position="393"/>
    </location>
</feature>
<evidence type="ECO:0000256" key="2">
    <source>
        <dbReference type="ARBA" id="ARBA00022692"/>
    </source>
</evidence>
<reference evidence="8 9" key="1">
    <citation type="submission" date="2016-04" db="EMBL/GenBank/DDBJ databases">
        <title>The genome of Intoshia linei affirms orthonectids as highly simplified spiralians.</title>
        <authorList>
            <person name="Mikhailov K.V."/>
            <person name="Slusarev G.S."/>
            <person name="Nikitin M.A."/>
            <person name="Logacheva M.D."/>
            <person name="Penin A."/>
            <person name="Aleoshin V."/>
            <person name="Panchin Y.V."/>
        </authorList>
    </citation>
    <scope>NUCLEOTIDE SEQUENCE [LARGE SCALE GENOMIC DNA]</scope>
    <source>
        <strain evidence="8">Intl2013</strain>
        <tissue evidence="8">Whole animal</tissue>
    </source>
</reference>
<evidence type="ECO:0000259" key="7">
    <source>
        <dbReference type="Pfam" id="PF01498"/>
    </source>
</evidence>
<keyword evidence="9" id="KW-1185">Reference proteome</keyword>
<feature type="domain" description="Transposase Tc1-like" evidence="7">
    <location>
        <begin position="29"/>
        <end position="84"/>
    </location>
</feature>
<feature type="domain" description="Ion transport" evidence="6">
    <location>
        <begin position="333"/>
        <end position="548"/>
    </location>
</feature>
<dbReference type="EMBL" id="LWCA01000095">
    <property type="protein sequence ID" value="OAF70964.1"/>
    <property type="molecule type" value="Genomic_DNA"/>
</dbReference>
<comment type="caution">
    <text evidence="8">The sequence shown here is derived from an EMBL/GenBank/DDBJ whole genome shotgun (WGS) entry which is preliminary data.</text>
</comment>
<keyword evidence="2 5" id="KW-0812">Transmembrane</keyword>
<gene>
    <name evidence="8" type="ORF">A3Q56_01331</name>
</gene>
<dbReference type="PANTHER" id="PTHR46141:SF1">
    <property type="entry name" value="SODIUM LEAK CHANNEL NALCN"/>
    <property type="match status" value="1"/>
</dbReference>
<dbReference type="GO" id="GO:0005261">
    <property type="term" value="F:monoatomic cation channel activity"/>
    <property type="evidence" value="ECO:0007669"/>
    <property type="project" value="InterPro"/>
</dbReference>
<dbReference type="Pfam" id="PF00520">
    <property type="entry name" value="Ion_trans"/>
    <property type="match status" value="3"/>
</dbReference>
<evidence type="ECO:0000313" key="8">
    <source>
        <dbReference type="EMBL" id="OAF70964.1"/>
    </source>
</evidence>
<evidence type="ECO:0000313" key="9">
    <source>
        <dbReference type="Proteomes" id="UP000078046"/>
    </source>
</evidence>
<evidence type="ECO:0000259" key="6">
    <source>
        <dbReference type="Pfam" id="PF00520"/>
    </source>
</evidence>
<dbReference type="SUPFAM" id="SSF81324">
    <property type="entry name" value="Voltage-gated potassium channels"/>
    <property type="match status" value="3"/>
</dbReference>
<dbReference type="Proteomes" id="UP000078046">
    <property type="component" value="Unassembled WGS sequence"/>
</dbReference>
<evidence type="ECO:0000256" key="1">
    <source>
        <dbReference type="ARBA" id="ARBA00004141"/>
    </source>
</evidence>
<dbReference type="GO" id="GO:0005886">
    <property type="term" value="C:plasma membrane"/>
    <property type="evidence" value="ECO:0007669"/>
    <property type="project" value="TreeGrafter"/>
</dbReference>
<name>A0A177BC14_9BILA</name>
<dbReference type="Gene3D" id="1.10.287.70">
    <property type="match status" value="3"/>
</dbReference>
<organism evidence="8 9">
    <name type="scientific">Intoshia linei</name>
    <dbReference type="NCBI Taxonomy" id="1819745"/>
    <lineage>
        <taxon>Eukaryota</taxon>
        <taxon>Metazoa</taxon>
        <taxon>Spiralia</taxon>
        <taxon>Lophotrochozoa</taxon>
        <taxon>Mesozoa</taxon>
        <taxon>Orthonectida</taxon>
        <taxon>Rhopaluridae</taxon>
        <taxon>Intoshia</taxon>
    </lineage>
</organism>
<protein>
    <submittedName>
        <fullName evidence="8">CanIon</fullName>
    </submittedName>
</protein>
<feature type="domain" description="Ion transport" evidence="6">
    <location>
        <begin position="134"/>
        <end position="290"/>
    </location>
</feature>
<dbReference type="GO" id="GO:0032224">
    <property type="term" value="P:positive regulation of synaptic transmission, cholinergic"/>
    <property type="evidence" value="ECO:0007669"/>
    <property type="project" value="TreeGrafter"/>
</dbReference>
<evidence type="ECO:0000256" key="4">
    <source>
        <dbReference type="ARBA" id="ARBA00023136"/>
    </source>
</evidence>
<dbReference type="GO" id="GO:0015074">
    <property type="term" value="P:DNA integration"/>
    <property type="evidence" value="ECO:0007669"/>
    <property type="project" value="InterPro"/>
</dbReference>
<dbReference type="OrthoDB" id="10069766at2759"/>
<feature type="transmembrane region" description="Helical" evidence="5">
    <location>
        <begin position="260"/>
        <end position="283"/>
    </location>
</feature>
<evidence type="ECO:0000256" key="5">
    <source>
        <dbReference type="SAM" id="Phobius"/>
    </source>
</evidence>
<feature type="transmembrane region" description="Helical" evidence="5">
    <location>
        <begin position="326"/>
        <end position="350"/>
    </location>
</feature>
<feature type="transmembrane region" description="Helical" evidence="5">
    <location>
        <begin position="527"/>
        <end position="548"/>
    </location>
</feature>
<sequence>MAKRGNLLSKFEQGVIQSLIEEKVKMIIKDDSPTAARLIADLNLNVSKDTVYRFLAKNGYKYDHFRAPLLSPLNKKNRLKWAKETLLKLTTKKLNLEQAEIKCIWDALDIEEIKKLVESFPSRLVEVLEAKGGNITKRSGVQIFNVTVFFLFFMTLYATIGVQFFGELQHHCVDNSIDVNNVKLPNLAVPDKHCSKDKMDTDCPDRMYCKKLNLTPKEYGYLGFSHIARSFFTVYESSSQEGWVFIMYITNDSVSKWKGYIFFMTLILFLAWLIRNVFVAVVIETFAEIRIHFQQMWGMRLDVPTTQNTHTPQYFMLYVPKSFGKIYSSIGLHITIILVIIINTITMSSLTFDPYDENSIKQEIINNNHYYAEILFTMIFNMEALFKIFCIGFKRYIENNSYKFEFVLCIGTTIHIIPIFYSTFFTYFQIVRPVRLLKASPLLEDFCWKIFGPPKKLGSLIMFTMCLLIITACISMQLFCSIKDYDQFSDFLRAFMVMFQIMTQKGWNEVMRMTMWHTGEELAPLTAIYFIMFHFFVNLVVVSLFVAIKSKYQHRTLQQDIPLRLKIYQHFKKKTKLISLNIPDFTPSIVRENFAKFFSTNDESVLKFKIQEYIENEYYHEKTARFEIKHKFSKYNLNKDEHNIKILDAYTNQFHLKNRPMRYNAAEHNERDNNESKGFSTTLNHKINLDIMRVRQKTKEVEEKRQRIEKDLRDNHPFFDCPLFIIGRDSKYRYYCKKIISKKYSTDLLFGFQKQLSWFTMLLGMISYFDWISVIITGVSCGIMMTETREIRLNNTNYVKYAEIIFVVWMSIELFIKICANGLYFTQHSVLSSPSGALHLIIYVTSFINVYWNPTSISFLSISFMLSVIRCIRPVRMILLLPPLRKVFYELSRGFKEITLVSILVVFLIFIFSIYALKMFGGRLARCNDISIYTQEKCVGIFPIPIHVTKIRLNAYLTEKKHTINDLPHVWVARVWMNPSNFDFDNIFHAMLALFEVLSLEGWLEIHATIMQQVGIVIIYFSASQPFLC</sequence>
<dbReference type="InterPro" id="IPR027359">
    <property type="entry name" value="Volt_channel_dom_sf"/>
</dbReference>
<dbReference type="AlphaFoldDB" id="A0A177BC14"/>
<feature type="transmembrane region" description="Helical" evidence="5">
    <location>
        <begin position="836"/>
        <end position="852"/>
    </location>
</feature>
<accession>A0A177BC14</accession>
<keyword evidence="3 5" id="KW-1133">Transmembrane helix</keyword>
<keyword evidence="4 5" id="KW-0472">Membrane</keyword>
<proteinExistence type="predicted"/>
<comment type="subcellular location">
    <subcellularLocation>
        <location evidence="1">Membrane</location>
        <topology evidence="1">Multi-pass membrane protein</topology>
    </subcellularLocation>
</comment>
<dbReference type="PANTHER" id="PTHR46141">
    <property type="entry name" value="SODIUM LEAK CHANNEL NON-SELECTIVE PROTEIN"/>
    <property type="match status" value="1"/>
</dbReference>
<feature type="transmembrane region" description="Helical" evidence="5">
    <location>
        <begin position="900"/>
        <end position="917"/>
    </location>
</feature>
<dbReference type="InterPro" id="IPR002492">
    <property type="entry name" value="Transposase_Tc1-like"/>
</dbReference>
<feature type="transmembrane region" description="Helical" evidence="5">
    <location>
        <begin position="758"/>
        <end position="785"/>
    </location>
</feature>
<feature type="transmembrane region" description="Helical" evidence="5">
    <location>
        <begin position="143"/>
        <end position="165"/>
    </location>
</feature>
<dbReference type="GO" id="GO:0006313">
    <property type="term" value="P:DNA transposition"/>
    <property type="evidence" value="ECO:0007669"/>
    <property type="project" value="InterPro"/>
</dbReference>
<dbReference type="InterPro" id="IPR005821">
    <property type="entry name" value="Ion_trans_dom"/>
</dbReference>
<feature type="transmembrane region" description="Helical" evidence="5">
    <location>
        <begin position="460"/>
        <end position="479"/>
    </location>
</feature>
<feature type="transmembrane region" description="Helical" evidence="5">
    <location>
        <begin position="405"/>
        <end position="428"/>
    </location>
</feature>
<feature type="domain" description="Ion transport" evidence="6">
    <location>
        <begin position="767"/>
        <end position="1022"/>
    </location>
</feature>
<dbReference type="GO" id="GO:0003677">
    <property type="term" value="F:DNA binding"/>
    <property type="evidence" value="ECO:0007669"/>
    <property type="project" value="InterPro"/>
</dbReference>
<evidence type="ECO:0000256" key="3">
    <source>
        <dbReference type="ARBA" id="ARBA00022989"/>
    </source>
</evidence>
<dbReference type="InterPro" id="IPR028823">
    <property type="entry name" value="NALCN"/>
</dbReference>
<dbReference type="Pfam" id="PF01498">
    <property type="entry name" value="HTH_Tnp_Tc3_2"/>
    <property type="match status" value="1"/>
</dbReference>
<feature type="transmembrane region" description="Helical" evidence="5">
    <location>
        <begin position="805"/>
        <end position="824"/>
    </location>
</feature>